<evidence type="ECO:0000313" key="1">
    <source>
        <dbReference type="EMBL" id="CAG8671044.1"/>
    </source>
</evidence>
<organism evidence="1 2">
    <name type="scientific">Racocetra fulgida</name>
    <dbReference type="NCBI Taxonomy" id="60492"/>
    <lineage>
        <taxon>Eukaryota</taxon>
        <taxon>Fungi</taxon>
        <taxon>Fungi incertae sedis</taxon>
        <taxon>Mucoromycota</taxon>
        <taxon>Glomeromycotina</taxon>
        <taxon>Glomeromycetes</taxon>
        <taxon>Diversisporales</taxon>
        <taxon>Gigasporaceae</taxon>
        <taxon>Racocetra</taxon>
    </lineage>
</organism>
<dbReference type="EMBL" id="CAJVPZ010016150">
    <property type="protein sequence ID" value="CAG8671044.1"/>
    <property type="molecule type" value="Genomic_DNA"/>
</dbReference>
<gene>
    <name evidence="1" type="ORF">RFULGI_LOCUS9229</name>
</gene>
<reference evidence="1" key="1">
    <citation type="submission" date="2021-06" db="EMBL/GenBank/DDBJ databases">
        <authorList>
            <person name="Kallberg Y."/>
            <person name="Tangrot J."/>
            <person name="Rosling A."/>
        </authorList>
    </citation>
    <scope>NUCLEOTIDE SEQUENCE</scope>
    <source>
        <strain evidence="1">IN212</strain>
    </source>
</reference>
<proteinExistence type="predicted"/>
<name>A0A9N9EET8_9GLOM</name>
<sequence>NNLASQINIPAINLPAYNYKLNLVAYPDFFSEEQDFIIWLEDIEKAFKANQVQDNCKIPVFISHLKRTVATWWVVAKLFKPLLTNGINIIIKARVFTHTL</sequence>
<protein>
    <submittedName>
        <fullName evidence="1">17219_t:CDS:1</fullName>
    </submittedName>
</protein>
<feature type="non-terminal residue" evidence="1">
    <location>
        <position position="1"/>
    </location>
</feature>
<dbReference type="AlphaFoldDB" id="A0A9N9EET8"/>
<keyword evidence="2" id="KW-1185">Reference proteome</keyword>
<evidence type="ECO:0000313" key="2">
    <source>
        <dbReference type="Proteomes" id="UP000789396"/>
    </source>
</evidence>
<comment type="caution">
    <text evidence="1">The sequence shown here is derived from an EMBL/GenBank/DDBJ whole genome shotgun (WGS) entry which is preliminary data.</text>
</comment>
<dbReference type="Proteomes" id="UP000789396">
    <property type="component" value="Unassembled WGS sequence"/>
</dbReference>
<accession>A0A9N9EET8</accession>